<organism evidence="1 2">
    <name type="scientific">Pleurotus cornucopiae</name>
    <name type="common">Cornucopia mushroom</name>
    <dbReference type="NCBI Taxonomy" id="5321"/>
    <lineage>
        <taxon>Eukaryota</taxon>
        <taxon>Fungi</taxon>
        <taxon>Dikarya</taxon>
        <taxon>Basidiomycota</taxon>
        <taxon>Agaricomycotina</taxon>
        <taxon>Agaricomycetes</taxon>
        <taxon>Agaricomycetidae</taxon>
        <taxon>Agaricales</taxon>
        <taxon>Pleurotineae</taxon>
        <taxon>Pleurotaceae</taxon>
        <taxon>Pleurotus</taxon>
    </lineage>
</organism>
<gene>
    <name evidence="1" type="ORF">CCMSSC00406_0003205</name>
</gene>
<proteinExistence type="predicted"/>
<protein>
    <submittedName>
        <fullName evidence="1">Uncharacterized protein</fullName>
    </submittedName>
</protein>
<reference evidence="1 2" key="1">
    <citation type="journal article" date="2021" name="Appl. Environ. Microbiol.">
        <title>Genetic linkage and physical mapping for an oyster mushroom Pleurotus cornucopiae and QTL analysis for the trait cap color.</title>
        <authorList>
            <person name="Zhang Y."/>
            <person name="Gao W."/>
            <person name="Sonnenberg A."/>
            <person name="Chen Q."/>
            <person name="Zhang J."/>
            <person name="Huang C."/>
        </authorList>
    </citation>
    <scope>NUCLEOTIDE SEQUENCE [LARGE SCALE GENOMIC DNA]</scope>
    <source>
        <strain evidence="1">CCMSSC00406</strain>
    </source>
</reference>
<dbReference type="EMBL" id="WQMT02000002">
    <property type="protein sequence ID" value="KAG9226326.1"/>
    <property type="molecule type" value="Genomic_DNA"/>
</dbReference>
<comment type="caution">
    <text evidence="1">The sequence shown here is derived from an EMBL/GenBank/DDBJ whole genome shotgun (WGS) entry which is preliminary data.</text>
</comment>
<evidence type="ECO:0000313" key="2">
    <source>
        <dbReference type="Proteomes" id="UP000824881"/>
    </source>
</evidence>
<dbReference type="Proteomes" id="UP000824881">
    <property type="component" value="Unassembled WGS sequence"/>
</dbReference>
<accession>A0ACB7JAM3</accession>
<sequence length="192" mass="21169">MKQGEQWTGQTRSWWLAFLDETNLVVTGLSAAFLLYTRSAGVLYFTLGALLCSATVKLIKRAIRQPRPVVEHAVGKRKVSYGMPSTHSATIIYYATYIPLACAKLPIHPSLPANSFVTRVLPVLIAVPYGYVIAASRVWLGHHTWKQVVVGGSYGAALAAVWFELWVRGGNAYGQVLEREVNGYVDQIFGRA</sequence>
<evidence type="ECO:0000313" key="1">
    <source>
        <dbReference type="EMBL" id="KAG9226326.1"/>
    </source>
</evidence>
<name>A0ACB7JAM3_PLECO</name>
<keyword evidence="2" id="KW-1185">Reference proteome</keyword>